<gene>
    <name evidence="7" type="ORF">TTHERM_00340210</name>
</gene>
<dbReference type="Proteomes" id="UP000009168">
    <property type="component" value="Unassembled WGS sequence"/>
</dbReference>
<dbReference type="STRING" id="312017.I7MER8"/>
<dbReference type="PROSITE" id="PS50850">
    <property type="entry name" value="MFS"/>
    <property type="match status" value="1"/>
</dbReference>
<dbReference type="InterPro" id="IPR020846">
    <property type="entry name" value="MFS_dom"/>
</dbReference>
<comment type="subcellular location">
    <subcellularLocation>
        <location evidence="1">Membrane</location>
        <topology evidence="1">Multi-pass membrane protein</topology>
    </subcellularLocation>
</comment>
<reference evidence="8" key="1">
    <citation type="journal article" date="2006" name="PLoS Biol.">
        <title>Macronuclear genome sequence of the ciliate Tetrahymena thermophila, a model eukaryote.</title>
        <authorList>
            <person name="Eisen J.A."/>
            <person name="Coyne R.S."/>
            <person name="Wu M."/>
            <person name="Wu D."/>
            <person name="Thiagarajan M."/>
            <person name="Wortman J.R."/>
            <person name="Badger J.H."/>
            <person name="Ren Q."/>
            <person name="Amedeo P."/>
            <person name="Jones K.M."/>
            <person name="Tallon L.J."/>
            <person name="Delcher A.L."/>
            <person name="Salzberg S.L."/>
            <person name="Silva J.C."/>
            <person name="Haas B.J."/>
            <person name="Majoros W.H."/>
            <person name="Farzad M."/>
            <person name="Carlton J.M."/>
            <person name="Smith R.K. Jr."/>
            <person name="Garg J."/>
            <person name="Pearlman R.E."/>
            <person name="Karrer K.M."/>
            <person name="Sun L."/>
            <person name="Manning G."/>
            <person name="Elde N.C."/>
            <person name="Turkewitz A.P."/>
            <person name="Asai D.J."/>
            <person name="Wilkes D.E."/>
            <person name="Wang Y."/>
            <person name="Cai H."/>
            <person name="Collins K."/>
            <person name="Stewart B.A."/>
            <person name="Lee S.R."/>
            <person name="Wilamowska K."/>
            <person name="Weinberg Z."/>
            <person name="Ruzzo W.L."/>
            <person name="Wloga D."/>
            <person name="Gaertig J."/>
            <person name="Frankel J."/>
            <person name="Tsao C.-C."/>
            <person name="Gorovsky M.A."/>
            <person name="Keeling P.J."/>
            <person name="Waller R.F."/>
            <person name="Patron N.J."/>
            <person name="Cherry J.M."/>
            <person name="Stover N.A."/>
            <person name="Krieger C.J."/>
            <person name="del Toro C."/>
            <person name="Ryder H.F."/>
            <person name="Williamson S.C."/>
            <person name="Barbeau R.A."/>
            <person name="Hamilton E.P."/>
            <person name="Orias E."/>
        </authorList>
    </citation>
    <scope>NUCLEOTIDE SEQUENCE [LARGE SCALE GENOMIC DNA]</scope>
    <source>
        <strain evidence="8">SB210</strain>
    </source>
</reference>
<dbReference type="InterPro" id="IPR005828">
    <property type="entry name" value="MFS_sugar_transport-like"/>
</dbReference>
<dbReference type="EMBL" id="GG662666">
    <property type="protein sequence ID" value="EAR97440.2"/>
    <property type="molecule type" value="Genomic_DNA"/>
</dbReference>
<feature type="transmembrane region" description="Helical" evidence="5">
    <location>
        <begin position="139"/>
        <end position="158"/>
    </location>
</feature>
<evidence type="ECO:0000313" key="8">
    <source>
        <dbReference type="Proteomes" id="UP000009168"/>
    </source>
</evidence>
<proteinExistence type="predicted"/>
<keyword evidence="3 5" id="KW-1133">Transmembrane helix</keyword>
<dbReference type="SUPFAM" id="SSF103473">
    <property type="entry name" value="MFS general substrate transporter"/>
    <property type="match status" value="1"/>
</dbReference>
<dbReference type="GO" id="GO:0016020">
    <property type="term" value="C:membrane"/>
    <property type="evidence" value="ECO:0007669"/>
    <property type="project" value="UniProtKB-SubCell"/>
</dbReference>
<accession>I7MER8</accession>
<feature type="transmembrane region" description="Helical" evidence="5">
    <location>
        <begin position="388"/>
        <end position="407"/>
    </location>
</feature>
<keyword evidence="2 5" id="KW-0812">Transmembrane</keyword>
<feature type="transmembrane region" description="Helical" evidence="5">
    <location>
        <begin position="196"/>
        <end position="215"/>
    </location>
</feature>
<evidence type="ECO:0000256" key="1">
    <source>
        <dbReference type="ARBA" id="ARBA00004141"/>
    </source>
</evidence>
<feature type="transmembrane region" description="Helical" evidence="5">
    <location>
        <begin position="107"/>
        <end position="127"/>
    </location>
</feature>
<dbReference type="Gene3D" id="1.20.1250.20">
    <property type="entry name" value="MFS general substrate transporter like domains"/>
    <property type="match status" value="1"/>
</dbReference>
<feature type="transmembrane region" description="Helical" evidence="5">
    <location>
        <begin position="457"/>
        <end position="482"/>
    </location>
</feature>
<evidence type="ECO:0000256" key="5">
    <source>
        <dbReference type="SAM" id="Phobius"/>
    </source>
</evidence>
<evidence type="ECO:0000256" key="3">
    <source>
        <dbReference type="ARBA" id="ARBA00022989"/>
    </source>
</evidence>
<feature type="transmembrane region" description="Helical" evidence="5">
    <location>
        <begin position="327"/>
        <end position="345"/>
    </location>
</feature>
<feature type="transmembrane region" description="Helical" evidence="5">
    <location>
        <begin position="164"/>
        <end position="184"/>
    </location>
</feature>
<dbReference type="AlphaFoldDB" id="I7MER8"/>
<evidence type="ECO:0000259" key="6">
    <source>
        <dbReference type="PROSITE" id="PS50850"/>
    </source>
</evidence>
<dbReference type="InParanoid" id="I7MER8"/>
<dbReference type="Pfam" id="PF00083">
    <property type="entry name" value="Sugar_tr"/>
    <property type="match status" value="1"/>
</dbReference>
<feature type="transmembrane region" description="Helical" evidence="5">
    <location>
        <begin position="422"/>
        <end position="445"/>
    </location>
</feature>
<protein>
    <submittedName>
        <fullName evidence="7">MFS transporter</fullName>
    </submittedName>
</protein>
<dbReference type="RefSeq" id="XP_001017685.2">
    <property type="nucleotide sequence ID" value="XM_001017685.2"/>
</dbReference>
<feature type="transmembrane region" description="Helical" evidence="5">
    <location>
        <begin position="488"/>
        <end position="506"/>
    </location>
</feature>
<dbReference type="KEGG" id="tet:TTHERM_00340210"/>
<evidence type="ECO:0000313" key="7">
    <source>
        <dbReference type="EMBL" id="EAR97440.2"/>
    </source>
</evidence>
<dbReference type="InterPro" id="IPR036259">
    <property type="entry name" value="MFS_trans_sf"/>
</dbReference>
<keyword evidence="8" id="KW-1185">Reference proteome</keyword>
<sequence length="544" mass="62005">MNSNSLIVSNTYFSIDKALEYVGDNSRFQKGVINILSITWMLFSFMIMGQPFLFQEPVFKCKFTETDTDLKECSFQQACKAHYKEIDMSQSSDSVTLDFELYCDRQYLIGVCGSIFFAGNAISGFIFPPLSNKKGRKFALCLSILLSGVSIIICGFSHNIVQFMIMFFFCGVGLNGFETISLVYVSEISAEKFRNYSTISLGCAWSIAQILYGFITYYISSWRYQCIFLMGIPFLILFWIARGYLLETPRYLVSKSRFADARAVLNIICHRNKKPQFQYKLEGEVEEENYYTSAYQTPEEKYSSYYNYQQQNNYGYLDLFRYSSIRITTLYLVIFWSFRYMIYYGQSLSLSSLGAEMHSNLTLTAISETVAILMSAPIKLKMKRKPSLFWFSLITALCCISLIFLNIPENCYLDQQACIQKGLIVFSAMGIRFGISVFGGILMTYTSERYPTVVRSLGYGICIASGKIITIFVPLIVVFVQSYNLNPLAFFGFIGIGAAILCRFITETFGQPLQDQLEETTKNEIPLIEMGNMSASGKLQKSML</sequence>
<name>I7MER8_TETTS</name>
<evidence type="ECO:0000256" key="2">
    <source>
        <dbReference type="ARBA" id="ARBA00022692"/>
    </source>
</evidence>
<dbReference type="OrthoDB" id="288771at2759"/>
<dbReference type="PANTHER" id="PTHR24064">
    <property type="entry name" value="SOLUTE CARRIER FAMILY 22 MEMBER"/>
    <property type="match status" value="1"/>
</dbReference>
<keyword evidence="4 5" id="KW-0472">Membrane</keyword>
<dbReference type="GO" id="GO:0022857">
    <property type="term" value="F:transmembrane transporter activity"/>
    <property type="evidence" value="ECO:0007669"/>
    <property type="project" value="InterPro"/>
</dbReference>
<feature type="domain" description="Major facilitator superfamily (MFS) profile" evidence="6">
    <location>
        <begin position="32"/>
        <end position="510"/>
    </location>
</feature>
<dbReference type="eggNOG" id="KOG0255">
    <property type="taxonomic scope" value="Eukaryota"/>
</dbReference>
<feature type="transmembrane region" description="Helical" evidence="5">
    <location>
        <begin position="32"/>
        <end position="53"/>
    </location>
</feature>
<feature type="transmembrane region" description="Helical" evidence="5">
    <location>
        <begin position="221"/>
        <end position="241"/>
    </location>
</feature>
<organism evidence="7 8">
    <name type="scientific">Tetrahymena thermophila (strain SB210)</name>
    <dbReference type="NCBI Taxonomy" id="312017"/>
    <lineage>
        <taxon>Eukaryota</taxon>
        <taxon>Sar</taxon>
        <taxon>Alveolata</taxon>
        <taxon>Ciliophora</taxon>
        <taxon>Intramacronucleata</taxon>
        <taxon>Oligohymenophorea</taxon>
        <taxon>Hymenostomatida</taxon>
        <taxon>Tetrahymenina</taxon>
        <taxon>Tetrahymenidae</taxon>
        <taxon>Tetrahymena</taxon>
    </lineage>
</organism>
<evidence type="ECO:0000256" key="4">
    <source>
        <dbReference type="ARBA" id="ARBA00023136"/>
    </source>
</evidence>
<feature type="transmembrane region" description="Helical" evidence="5">
    <location>
        <begin position="357"/>
        <end position="376"/>
    </location>
</feature>
<dbReference type="GeneID" id="7828088"/>